<name>A0A7C9I487_9GAMM</name>
<evidence type="ECO:0000313" key="1">
    <source>
        <dbReference type="EMBL" id="MUV13529.1"/>
    </source>
</evidence>
<keyword evidence="2" id="KW-1185">Reference proteome</keyword>
<dbReference type="AlphaFoldDB" id="A0A7C9I487"/>
<sequence>MTAQYDNLTTAADHAESCACLRPGDAECNCHLAYGFASTEAMDERDAAQRAALREAR</sequence>
<gene>
    <name evidence="1" type="ORF">GN331_04825</name>
</gene>
<proteinExistence type="predicted"/>
<dbReference type="RefSeq" id="WP_156640713.1">
    <property type="nucleotide sequence ID" value="NZ_WOXT01000001.1"/>
</dbReference>
<reference evidence="1 2" key="1">
    <citation type="submission" date="2019-12" db="EMBL/GenBank/DDBJ databases">
        <authorList>
            <person name="Xu J."/>
        </authorList>
    </citation>
    <scope>NUCLEOTIDE SEQUENCE [LARGE SCALE GENOMIC DNA]</scope>
    <source>
        <strain evidence="1 2">HX-5-24</strain>
    </source>
</reference>
<protein>
    <submittedName>
        <fullName evidence="1">Uncharacterized protein</fullName>
    </submittedName>
</protein>
<organism evidence="1 2">
    <name type="scientific">Noviluteimonas gilva</name>
    <dbReference type="NCBI Taxonomy" id="2682097"/>
    <lineage>
        <taxon>Bacteria</taxon>
        <taxon>Pseudomonadati</taxon>
        <taxon>Pseudomonadota</taxon>
        <taxon>Gammaproteobacteria</taxon>
        <taxon>Lysobacterales</taxon>
        <taxon>Lysobacteraceae</taxon>
        <taxon>Noviluteimonas</taxon>
    </lineage>
</organism>
<accession>A0A7C9I487</accession>
<dbReference type="Proteomes" id="UP000479692">
    <property type="component" value="Unassembled WGS sequence"/>
</dbReference>
<dbReference type="EMBL" id="WOXT01000001">
    <property type="protein sequence ID" value="MUV13529.1"/>
    <property type="molecule type" value="Genomic_DNA"/>
</dbReference>
<comment type="caution">
    <text evidence="1">The sequence shown here is derived from an EMBL/GenBank/DDBJ whole genome shotgun (WGS) entry which is preliminary data.</text>
</comment>
<evidence type="ECO:0000313" key="2">
    <source>
        <dbReference type="Proteomes" id="UP000479692"/>
    </source>
</evidence>